<dbReference type="EMBL" id="JALJZU010000018">
    <property type="protein sequence ID" value="MCP2012403.1"/>
    <property type="molecule type" value="Genomic_DNA"/>
</dbReference>
<dbReference type="EMBL" id="JAHTGR010000025">
    <property type="protein sequence ID" value="MBV6325106.1"/>
    <property type="molecule type" value="Genomic_DNA"/>
</dbReference>
<comment type="caution">
    <text evidence="2">The sequence shown here is derived from an EMBL/GenBank/DDBJ whole genome shotgun (WGS) entry which is preliminary data.</text>
</comment>
<evidence type="ECO:0000256" key="1">
    <source>
        <dbReference type="SAM" id="SignalP"/>
    </source>
</evidence>
<dbReference type="AlphaFoldDB" id="A0AA41L1M9"/>
<dbReference type="Proteomes" id="UP001162889">
    <property type="component" value="Unassembled WGS sequence"/>
</dbReference>
<keyword evidence="1" id="KW-0732">Signal</keyword>
<reference evidence="3" key="2">
    <citation type="submission" date="2022-03" db="EMBL/GenBank/DDBJ databases">
        <title>Genome Encyclopedia of Bacteria and Archaea VI: Functional Genomics of Type Strains.</title>
        <authorList>
            <person name="Whitman W."/>
        </authorList>
    </citation>
    <scope>NUCLEOTIDE SEQUENCE</scope>
    <source>
        <strain evidence="3">HSC-15S17</strain>
    </source>
</reference>
<reference evidence="2" key="1">
    <citation type="submission" date="2021-07" db="EMBL/GenBank/DDBJ databases">
        <title>Characterization of violacein-producing bacteria and related species.</title>
        <authorList>
            <person name="Wilson H.S."/>
            <person name="De Leon M.E."/>
        </authorList>
    </citation>
    <scope>NUCLEOTIDE SEQUENCE</scope>
    <source>
        <strain evidence="2">HSC-15S17</strain>
    </source>
</reference>
<accession>A0AA41L1M9</accession>
<proteinExistence type="predicted"/>
<gene>
    <name evidence="2" type="ORF">KVP70_29740</name>
    <name evidence="3" type="ORF">L1274_006167</name>
</gene>
<evidence type="ECO:0000313" key="5">
    <source>
        <dbReference type="Proteomes" id="UP001162889"/>
    </source>
</evidence>
<keyword evidence="5" id="KW-1185">Reference proteome</keyword>
<evidence type="ECO:0000313" key="2">
    <source>
        <dbReference type="EMBL" id="MBV6325106.1"/>
    </source>
</evidence>
<sequence length="302" mass="32863">MKTSRRAGWTLLVMCAMWPASGAAQVPTPAHIRETVARNLSFSLTVLDAGARQVTLIGTIDAAMAEQFKAAVADGHVDTVVVDSYGGDIASAMDIADLIRQRGMHVLVDGRCLSACASYLFSAAATKTVLPGSVVAIHGLTLRYPDGDQMKQATESQADELFRSSTMVGNRDFFNRLTARQNEFYRQLGVRSDLRDSFARYLAHRKQLLGTDMIAAQQHAPGCPPVQMWALDKAQLEAAGVRGIGAFWTPSGDEQKARLLRDLGLPAEFLYYGPATGLEQLCTRPPGGIAKMKQWLARTFSR</sequence>
<protein>
    <submittedName>
        <fullName evidence="2">Uncharacterized protein</fullName>
    </submittedName>
</protein>
<feature type="signal peptide" evidence="1">
    <location>
        <begin position="1"/>
        <end position="22"/>
    </location>
</feature>
<name>A0AA41L1M9_9BURK</name>
<dbReference type="Proteomes" id="UP001155901">
    <property type="component" value="Unassembled WGS sequence"/>
</dbReference>
<dbReference type="RefSeq" id="WP_217946000.1">
    <property type="nucleotide sequence ID" value="NZ_JAHTGR010000025.1"/>
</dbReference>
<organism evidence="2 4">
    <name type="scientific">Duganella violaceipulchra</name>
    <dbReference type="NCBI Taxonomy" id="2849652"/>
    <lineage>
        <taxon>Bacteria</taxon>
        <taxon>Pseudomonadati</taxon>
        <taxon>Pseudomonadota</taxon>
        <taxon>Betaproteobacteria</taxon>
        <taxon>Burkholderiales</taxon>
        <taxon>Oxalobacteraceae</taxon>
        <taxon>Telluria group</taxon>
        <taxon>Duganella</taxon>
    </lineage>
</organism>
<feature type="chain" id="PRO_5041441084" evidence="1">
    <location>
        <begin position="23"/>
        <end position="302"/>
    </location>
</feature>
<evidence type="ECO:0000313" key="3">
    <source>
        <dbReference type="EMBL" id="MCP2012403.1"/>
    </source>
</evidence>
<evidence type="ECO:0000313" key="4">
    <source>
        <dbReference type="Proteomes" id="UP001155901"/>
    </source>
</evidence>